<dbReference type="RefSeq" id="WP_302714198.1">
    <property type="nucleotide sequence ID" value="NZ_JAULRT010000060.1"/>
</dbReference>
<feature type="coiled-coil region" evidence="2">
    <location>
        <begin position="89"/>
        <end position="130"/>
    </location>
</feature>
<keyword evidence="6" id="KW-1185">Reference proteome</keyword>
<dbReference type="Pfam" id="PF25967">
    <property type="entry name" value="RND-MFP_C"/>
    <property type="match status" value="1"/>
</dbReference>
<accession>A0ABT8TH54</accession>
<evidence type="ECO:0000313" key="5">
    <source>
        <dbReference type="EMBL" id="MDO3383429.1"/>
    </source>
</evidence>
<feature type="domain" description="Multidrug resistance protein MdtA-like C-terminal permuted SH3" evidence="3">
    <location>
        <begin position="282"/>
        <end position="345"/>
    </location>
</feature>
<dbReference type="EMBL" id="JAULRT010000060">
    <property type="protein sequence ID" value="MDO3383429.1"/>
    <property type="molecule type" value="Genomic_DNA"/>
</dbReference>
<keyword evidence="2" id="KW-0175">Coiled coil</keyword>
<dbReference type="Gene3D" id="2.40.50.100">
    <property type="match status" value="1"/>
</dbReference>
<name>A0ABT8TH54_9GAMM</name>
<dbReference type="PANTHER" id="PTHR30469:SF38">
    <property type="entry name" value="HLYD FAMILY SECRETION PROTEIN"/>
    <property type="match status" value="1"/>
</dbReference>
<dbReference type="InterPro" id="IPR058627">
    <property type="entry name" value="MdtA-like_C"/>
</dbReference>
<evidence type="ECO:0000256" key="1">
    <source>
        <dbReference type="ARBA" id="ARBA00009477"/>
    </source>
</evidence>
<dbReference type="PANTHER" id="PTHR30469">
    <property type="entry name" value="MULTIDRUG RESISTANCE PROTEIN MDTA"/>
    <property type="match status" value="1"/>
</dbReference>
<comment type="caution">
    <text evidence="5">The sequence shown here is derived from an EMBL/GenBank/DDBJ whole genome shotgun (WGS) entry which is preliminary data.</text>
</comment>
<gene>
    <name evidence="5" type="ORF">QWI16_14700</name>
</gene>
<dbReference type="SUPFAM" id="SSF111369">
    <property type="entry name" value="HlyD-like secretion proteins"/>
    <property type="match status" value="1"/>
</dbReference>
<comment type="similarity">
    <text evidence="1">Belongs to the membrane fusion protein (MFP) (TC 8.A.1) family.</text>
</comment>
<feature type="domain" description="CzcB-like barrel-sandwich hybrid" evidence="4">
    <location>
        <begin position="58"/>
        <end position="193"/>
    </location>
</feature>
<proteinExistence type="inferred from homology"/>
<evidence type="ECO:0000259" key="3">
    <source>
        <dbReference type="Pfam" id="PF25967"/>
    </source>
</evidence>
<dbReference type="Gene3D" id="2.40.420.20">
    <property type="match status" value="1"/>
</dbReference>
<sequence>MSTTEYSNRAAICLGVLVLLLMAGARAQVTVEAIEVGRERIVESVPLTGSVSALQLSSLSAEVSGVVARVHGQAGDRVAQGEPLVVLDRELSQLSLQAAEARLMRAQAQKSEAERRLNEAKDLVRDNNIAASEVDIRAAAFKSAQADWQVAQAERALAAVSLEKHTLYAPFAGSISDRLVSVGEWVVPGTALVELVSTEQLRVDFQVPQRYFDRVGGNTRLLLTLDSAPESRLAASDLRKVPLSRAGARTFLLRAALPDEVPEPIAGMAVSASLQLDAGREAVTVPRDALLRYPDGRISVWVADSANFGGEVSVAERQVDTGLTFDGRVEVARGLKAGEVVITRGNEALQQGQVVQLRRAGRSD</sequence>
<organism evidence="5 6">
    <name type="scientific">Gilvimarinus algae</name>
    <dbReference type="NCBI Taxonomy" id="3058037"/>
    <lineage>
        <taxon>Bacteria</taxon>
        <taxon>Pseudomonadati</taxon>
        <taxon>Pseudomonadota</taxon>
        <taxon>Gammaproteobacteria</taxon>
        <taxon>Cellvibrionales</taxon>
        <taxon>Cellvibrionaceae</taxon>
        <taxon>Gilvimarinus</taxon>
    </lineage>
</organism>
<dbReference type="Gene3D" id="1.10.287.470">
    <property type="entry name" value="Helix hairpin bin"/>
    <property type="match status" value="1"/>
</dbReference>
<evidence type="ECO:0000259" key="4">
    <source>
        <dbReference type="Pfam" id="PF25973"/>
    </source>
</evidence>
<evidence type="ECO:0000313" key="6">
    <source>
        <dbReference type="Proteomes" id="UP001168380"/>
    </source>
</evidence>
<dbReference type="InterPro" id="IPR058647">
    <property type="entry name" value="BSH_CzcB-like"/>
</dbReference>
<dbReference type="InterPro" id="IPR006143">
    <property type="entry name" value="RND_pump_MFP"/>
</dbReference>
<dbReference type="Proteomes" id="UP001168380">
    <property type="component" value="Unassembled WGS sequence"/>
</dbReference>
<dbReference type="Gene3D" id="2.40.30.170">
    <property type="match status" value="1"/>
</dbReference>
<protein>
    <submittedName>
        <fullName evidence="5">Efflux RND transporter periplasmic adaptor subunit</fullName>
    </submittedName>
</protein>
<dbReference type="Pfam" id="PF25973">
    <property type="entry name" value="BSH_CzcB"/>
    <property type="match status" value="1"/>
</dbReference>
<evidence type="ECO:0000256" key="2">
    <source>
        <dbReference type="SAM" id="Coils"/>
    </source>
</evidence>
<dbReference type="NCBIfam" id="TIGR01730">
    <property type="entry name" value="RND_mfp"/>
    <property type="match status" value="1"/>
</dbReference>
<reference evidence="5" key="1">
    <citation type="submission" date="2023-07" db="EMBL/GenBank/DDBJ databases">
        <title>Gilvimarinus algae sp. nov., isolated from the surface of Kelp.</title>
        <authorList>
            <person name="Sun Y.Y."/>
            <person name="Gong Y."/>
            <person name="Du Z.J."/>
        </authorList>
    </citation>
    <scope>NUCLEOTIDE SEQUENCE</scope>
    <source>
        <strain evidence="5">SDUM040014</strain>
    </source>
</reference>